<evidence type="ECO:0000313" key="3">
    <source>
        <dbReference type="Proteomes" id="UP000002668"/>
    </source>
</evidence>
<dbReference type="EMBL" id="FP929128">
    <property type="protein sequence ID" value="CBX96291.1"/>
    <property type="molecule type" value="Genomic_DNA"/>
</dbReference>
<proteinExistence type="predicted"/>
<dbReference type="HOGENOM" id="CLU_1077957_0_0_1"/>
<name>E4ZY46_LEPMJ</name>
<evidence type="ECO:0000313" key="2">
    <source>
        <dbReference type="EMBL" id="CBX96291.1"/>
    </source>
</evidence>
<sequence length="258" mass="28701">MAPALRLTREITEKLPFFCCFFLAPSTAFAQVDSATRSSWDVPQFGDCGQMDRHELVSLSEENLVVGDRKDLLAFKSIVASRKWSLECVHKYTSQANDYSCMCPTVLNSVKLRASIYSPHTHHCFSTATSTTAYVSALSKPSALHANPPFPHPPSSSNIRYAPRQAPPPVKRRKPVHPITQPYSFILATFGFEEEDLFAHYQKTLAQLSSPAITNAIAPNSLSYSDNALPARTCSLAAGTRNSQDRGPELWLWWCAYQ</sequence>
<reference evidence="3" key="1">
    <citation type="journal article" date="2011" name="Nat. Commun.">
        <title>Effector diversification within compartments of the Leptosphaeria maculans genome affected by Repeat-Induced Point mutations.</title>
        <authorList>
            <person name="Rouxel T."/>
            <person name="Grandaubert J."/>
            <person name="Hane J.K."/>
            <person name="Hoede C."/>
            <person name="van de Wouw A.P."/>
            <person name="Couloux A."/>
            <person name="Dominguez V."/>
            <person name="Anthouard V."/>
            <person name="Bally P."/>
            <person name="Bourras S."/>
            <person name="Cozijnsen A.J."/>
            <person name="Ciuffetti L.M."/>
            <person name="Degrave A."/>
            <person name="Dilmaghani A."/>
            <person name="Duret L."/>
            <person name="Fudal I."/>
            <person name="Goodwin S.B."/>
            <person name="Gout L."/>
            <person name="Glaser N."/>
            <person name="Linglin J."/>
            <person name="Kema G.H.J."/>
            <person name="Lapalu N."/>
            <person name="Lawrence C.B."/>
            <person name="May K."/>
            <person name="Meyer M."/>
            <person name="Ollivier B."/>
            <person name="Poulain J."/>
            <person name="Schoch C.L."/>
            <person name="Simon A."/>
            <person name="Spatafora J.W."/>
            <person name="Stachowiak A."/>
            <person name="Turgeon B.G."/>
            <person name="Tyler B.M."/>
            <person name="Vincent D."/>
            <person name="Weissenbach J."/>
            <person name="Amselem J."/>
            <person name="Quesneville H."/>
            <person name="Oliver R.P."/>
            <person name="Wincker P."/>
            <person name="Balesdent M.-H."/>
            <person name="Howlett B.J."/>
        </authorList>
    </citation>
    <scope>NUCLEOTIDE SEQUENCE [LARGE SCALE GENOMIC DNA]</scope>
    <source>
        <strain evidence="3">JN3 / isolate v23.1.3 / race Av1-4-5-6-7-8</strain>
    </source>
</reference>
<gene>
    <name evidence="2" type="ORF">LEMA_P112100.1</name>
</gene>
<dbReference type="AlphaFoldDB" id="E4ZY46"/>
<feature type="region of interest" description="Disordered" evidence="1">
    <location>
        <begin position="145"/>
        <end position="174"/>
    </location>
</feature>
<organism evidence="3">
    <name type="scientific">Leptosphaeria maculans (strain JN3 / isolate v23.1.3 / race Av1-4-5-6-7-8)</name>
    <name type="common">Blackleg fungus</name>
    <name type="synonym">Phoma lingam</name>
    <dbReference type="NCBI Taxonomy" id="985895"/>
    <lineage>
        <taxon>Eukaryota</taxon>
        <taxon>Fungi</taxon>
        <taxon>Dikarya</taxon>
        <taxon>Ascomycota</taxon>
        <taxon>Pezizomycotina</taxon>
        <taxon>Dothideomycetes</taxon>
        <taxon>Pleosporomycetidae</taxon>
        <taxon>Pleosporales</taxon>
        <taxon>Pleosporineae</taxon>
        <taxon>Leptosphaeriaceae</taxon>
        <taxon>Plenodomus</taxon>
        <taxon>Plenodomus lingam/Leptosphaeria maculans species complex</taxon>
    </lineage>
</organism>
<accession>E4ZY46</accession>
<evidence type="ECO:0000256" key="1">
    <source>
        <dbReference type="SAM" id="MobiDB-lite"/>
    </source>
</evidence>
<dbReference type="InParanoid" id="E4ZY46"/>
<dbReference type="VEuPathDB" id="FungiDB:LEMA_P112100.1"/>
<keyword evidence="3" id="KW-1185">Reference proteome</keyword>
<dbReference type="Proteomes" id="UP000002668">
    <property type="component" value="Genome"/>
</dbReference>
<protein>
    <submittedName>
        <fullName evidence="2">Predicted protein</fullName>
    </submittedName>
</protein>